<keyword evidence="1" id="KW-0479">Metal-binding</keyword>
<dbReference type="CDD" id="cd00202">
    <property type="entry name" value="ZnF_GATA"/>
    <property type="match status" value="1"/>
</dbReference>
<evidence type="ECO:0000313" key="8">
    <source>
        <dbReference type="Proteomes" id="UP000478008"/>
    </source>
</evidence>
<evidence type="ECO:0000256" key="1">
    <source>
        <dbReference type="ARBA" id="ARBA00022723"/>
    </source>
</evidence>
<feature type="compositionally biased region" description="Low complexity" evidence="5">
    <location>
        <begin position="224"/>
        <end position="238"/>
    </location>
</feature>
<keyword evidence="2 4" id="KW-0863">Zinc-finger</keyword>
<dbReference type="PROSITE" id="PS00344">
    <property type="entry name" value="GATA_ZN_FINGER_1"/>
    <property type="match status" value="1"/>
</dbReference>
<feature type="region of interest" description="Disordered" evidence="5">
    <location>
        <begin position="108"/>
        <end position="127"/>
    </location>
</feature>
<feature type="compositionally biased region" description="Polar residues" evidence="5">
    <location>
        <begin position="47"/>
        <end position="67"/>
    </location>
</feature>
<evidence type="ECO:0000256" key="4">
    <source>
        <dbReference type="PROSITE-ProRule" id="PRU00094"/>
    </source>
</evidence>
<proteinExistence type="predicted"/>
<dbReference type="GO" id="GO:0006355">
    <property type="term" value="P:regulation of DNA-templated transcription"/>
    <property type="evidence" value="ECO:0007669"/>
    <property type="project" value="InterPro"/>
</dbReference>
<feature type="region of interest" description="Disordered" evidence="5">
    <location>
        <begin position="47"/>
        <end position="73"/>
    </location>
</feature>
<evidence type="ECO:0000256" key="5">
    <source>
        <dbReference type="SAM" id="MobiDB-lite"/>
    </source>
</evidence>
<dbReference type="SUPFAM" id="SSF57716">
    <property type="entry name" value="Glucocorticoid receptor-like (DNA-binding domain)"/>
    <property type="match status" value="1"/>
</dbReference>
<dbReference type="GO" id="GO:0043565">
    <property type="term" value="F:sequence-specific DNA binding"/>
    <property type="evidence" value="ECO:0007669"/>
    <property type="project" value="InterPro"/>
</dbReference>
<keyword evidence="3" id="KW-0862">Zinc</keyword>
<dbReference type="Gene3D" id="3.30.50.10">
    <property type="entry name" value="Erythroid Transcription Factor GATA-1, subunit A"/>
    <property type="match status" value="1"/>
</dbReference>
<dbReference type="InterPro" id="IPR013088">
    <property type="entry name" value="Znf_NHR/GATA"/>
</dbReference>
<protein>
    <submittedName>
        <fullName evidence="7">DEBR0S3_12882g1_1</fullName>
    </submittedName>
</protein>
<dbReference type="InterPro" id="IPR000679">
    <property type="entry name" value="Znf_GATA"/>
</dbReference>
<sequence>MDTTATFIHAPQRRSNLPSIKDLFPTLGNAPTSAVNSAFPSVKNSASSNMALSPGSTPSDTYNNTGAVSPFGGRNFESENYTLASDNTSATYSVPLSGQAPQIQLRQQRQKIQQQQQQQQQQQSIPLAPVSSMNSEFQLQELASLTSQINSKIAESQDMSLVSRQLLIDGYARLQQLGYIYQEWSKMKEMEDAKMANRAHTKTFQSMEEQAVRALTSMNETHNSASSSVSSPSSILSSPTKVPSPSILSPVSNVASLSSTFKRRKSVPSTTFRNGSNYGRTMRSNSLYSDGKIKISCKSPRSPTFSQLSSPYSTSAASSPGSPSNAPFVPSECMHCRSRDTPEWRRGPTGERTLCNACGLFYAKLCRKYGEKKAKDVMEDRKTRGMEMDRRVSITSAPTIIP</sequence>
<evidence type="ECO:0000313" key="7">
    <source>
        <dbReference type="EMBL" id="VUG18495.1"/>
    </source>
</evidence>
<feature type="domain" description="GATA-type" evidence="6">
    <location>
        <begin position="332"/>
        <end position="381"/>
    </location>
</feature>
<evidence type="ECO:0000256" key="3">
    <source>
        <dbReference type="ARBA" id="ARBA00022833"/>
    </source>
</evidence>
<keyword evidence="8" id="KW-1185">Reference proteome</keyword>
<name>A0A7D9CY11_DEKBR</name>
<dbReference type="Proteomes" id="UP000478008">
    <property type="component" value="Unassembled WGS sequence"/>
</dbReference>
<organism evidence="7 8">
    <name type="scientific">Dekkera bruxellensis</name>
    <name type="common">Brettanomyces custersii</name>
    <dbReference type="NCBI Taxonomy" id="5007"/>
    <lineage>
        <taxon>Eukaryota</taxon>
        <taxon>Fungi</taxon>
        <taxon>Dikarya</taxon>
        <taxon>Ascomycota</taxon>
        <taxon>Saccharomycotina</taxon>
        <taxon>Pichiomycetes</taxon>
        <taxon>Pichiales</taxon>
        <taxon>Pichiaceae</taxon>
        <taxon>Brettanomyces</taxon>
    </lineage>
</organism>
<gene>
    <name evidence="7" type="ORF">DEBR0S3_12882G</name>
</gene>
<accession>A0A7D9CY11</accession>
<feature type="compositionally biased region" description="Low complexity" evidence="5">
    <location>
        <begin position="306"/>
        <end position="325"/>
    </location>
</feature>
<feature type="compositionally biased region" description="Low complexity" evidence="5">
    <location>
        <begin position="108"/>
        <end position="123"/>
    </location>
</feature>
<feature type="region of interest" description="Disordered" evidence="5">
    <location>
        <begin position="299"/>
        <end position="325"/>
    </location>
</feature>
<dbReference type="InterPro" id="IPR051140">
    <property type="entry name" value="GATA_TF"/>
</dbReference>
<evidence type="ECO:0000256" key="2">
    <source>
        <dbReference type="ARBA" id="ARBA00022771"/>
    </source>
</evidence>
<evidence type="ECO:0000259" key="6">
    <source>
        <dbReference type="PROSITE" id="PS50114"/>
    </source>
</evidence>
<reference evidence="7 8" key="1">
    <citation type="submission" date="2019-07" db="EMBL/GenBank/DDBJ databases">
        <authorList>
            <person name="Friedrich A."/>
            <person name="Schacherer J."/>
        </authorList>
    </citation>
    <scope>NUCLEOTIDE SEQUENCE [LARGE SCALE GENOMIC DNA]</scope>
</reference>
<dbReference type="Pfam" id="PF00320">
    <property type="entry name" value="GATA"/>
    <property type="match status" value="1"/>
</dbReference>
<dbReference type="PANTHER" id="PTHR45658">
    <property type="entry name" value="GATA TRANSCRIPTION FACTOR"/>
    <property type="match status" value="1"/>
</dbReference>
<feature type="region of interest" description="Disordered" evidence="5">
    <location>
        <begin position="220"/>
        <end position="243"/>
    </location>
</feature>
<dbReference type="GO" id="GO:0008270">
    <property type="term" value="F:zinc ion binding"/>
    <property type="evidence" value="ECO:0007669"/>
    <property type="project" value="UniProtKB-KW"/>
</dbReference>
<dbReference type="EMBL" id="CABFWN010000003">
    <property type="protein sequence ID" value="VUG18495.1"/>
    <property type="molecule type" value="Genomic_DNA"/>
</dbReference>
<dbReference type="AlphaFoldDB" id="A0A7D9CY11"/>
<dbReference type="PROSITE" id="PS50114">
    <property type="entry name" value="GATA_ZN_FINGER_2"/>
    <property type="match status" value="1"/>
</dbReference>
<dbReference type="SMART" id="SM00401">
    <property type="entry name" value="ZnF_GATA"/>
    <property type="match status" value="1"/>
</dbReference>